<dbReference type="EMBL" id="FOXO01000001">
    <property type="protein sequence ID" value="SFP35996.1"/>
    <property type="molecule type" value="Genomic_DNA"/>
</dbReference>
<organism evidence="1 2">
    <name type="scientific">Butyrivibrio proteoclasticus</name>
    <dbReference type="NCBI Taxonomy" id="43305"/>
    <lineage>
        <taxon>Bacteria</taxon>
        <taxon>Bacillati</taxon>
        <taxon>Bacillota</taxon>
        <taxon>Clostridia</taxon>
        <taxon>Lachnospirales</taxon>
        <taxon>Lachnospiraceae</taxon>
        <taxon>Butyrivibrio</taxon>
    </lineage>
</organism>
<accession>A0A1I5PQX1</accession>
<name>A0A1I5PQX1_9FIRM</name>
<dbReference type="AlphaFoldDB" id="A0A1I5PQX1"/>
<evidence type="ECO:0000313" key="2">
    <source>
        <dbReference type="Proteomes" id="UP000182624"/>
    </source>
</evidence>
<sequence>MVIIITGTIVPEKHIGQLALRDHKSRLEQYILALKKLIEAKPDAKIIFCDNSGFGTDAFANLHRLAQGNGVQLEVLSFKGDNESVVRHGKGYGEGEIMKYVLSNSILAKKDDYLIKTTGRLIVDNMPHIVKKVDKTRIYFNIPNIHRRDIYDTRLYAMPVNVFKKYFLEEYKKVDDNNGYILECVYRDVVLRNHLPTRNFPLYPRIVGQSGSGGIKYEYVEWKSKIRDVLSRLNFYGRVCNK</sequence>
<protein>
    <submittedName>
        <fullName evidence="1">Uncharacterized protein</fullName>
    </submittedName>
</protein>
<proteinExistence type="predicted"/>
<evidence type="ECO:0000313" key="1">
    <source>
        <dbReference type="EMBL" id="SFP35996.1"/>
    </source>
</evidence>
<reference evidence="2" key="1">
    <citation type="submission" date="2016-10" db="EMBL/GenBank/DDBJ databases">
        <authorList>
            <person name="Varghese N."/>
            <person name="Submissions S."/>
        </authorList>
    </citation>
    <scope>NUCLEOTIDE SEQUENCE [LARGE SCALE GENOMIC DNA]</scope>
    <source>
        <strain evidence="2">P18</strain>
    </source>
</reference>
<dbReference type="RefSeq" id="WP_074882811.1">
    <property type="nucleotide sequence ID" value="NZ_FOXO01000001.1"/>
</dbReference>
<keyword evidence="2" id="KW-1185">Reference proteome</keyword>
<gene>
    <name evidence="1" type="ORF">SAMN04487928_10192</name>
</gene>
<dbReference type="OrthoDB" id="597706at2"/>
<dbReference type="Proteomes" id="UP000182624">
    <property type="component" value="Unassembled WGS sequence"/>
</dbReference>